<comment type="caution">
    <text evidence="2">The sequence shown here is derived from an EMBL/GenBank/DDBJ whole genome shotgun (WGS) entry which is preliminary data.</text>
</comment>
<dbReference type="EMBL" id="CAJVQB010001613">
    <property type="protein sequence ID" value="CAG8543218.1"/>
    <property type="molecule type" value="Genomic_DNA"/>
</dbReference>
<evidence type="ECO:0000313" key="3">
    <source>
        <dbReference type="Proteomes" id="UP000789901"/>
    </source>
</evidence>
<protein>
    <submittedName>
        <fullName evidence="2">20770_t:CDS:1</fullName>
    </submittedName>
</protein>
<name>A0ABM8W758_GIGMA</name>
<feature type="transmembrane region" description="Helical" evidence="1">
    <location>
        <begin position="6"/>
        <end position="27"/>
    </location>
</feature>
<accession>A0ABM8W758</accession>
<organism evidence="2 3">
    <name type="scientific">Gigaspora margarita</name>
    <dbReference type="NCBI Taxonomy" id="4874"/>
    <lineage>
        <taxon>Eukaryota</taxon>
        <taxon>Fungi</taxon>
        <taxon>Fungi incertae sedis</taxon>
        <taxon>Mucoromycota</taxon>
        <taxon>Glomeromycotina</taxon>
        <taxon>Glomeromycetes</taxon>
        <taxon>Diversisporales</taxon>
        <taxon>Gigasporaceae</taxon>
        <taxon>Gigaspora</taxon>
    </lineage>
</organism>
<evidence type="ECO:0000313" key="2">
    <source>
        <dbReference type="EMBL" id="CAG8543218.1"/>
    </source>
</evidence>
<keyword evidence="3" id="KW-1185">Reference proteome</keyword>
<keyword evidence="1" id="KW-0812">Transmembrane</keyword>
<evidence type="ECO:0000256" key="1">
    <source>
        <dbReference type="SAM" id="Phobius"/>
    </source>
</evidence>
<keyword evidence="1" id="KW-1133">Transmembrane helix</keyword>
<feature type="non-terminal residue" evidence="2">
    <location>
        <position position="1"/>
    </location>
</feature>
<gene>
    <name evidence="2" type="ORF">GMARGA_LOCUS4186</name>
</gene>
<dbReference type="Proteomes" id="UP000789901">
    <property type="component" value="Unassembled WGS sequence"/>
</dbReference>
<reference evidence="2 3" key="1">
    <citation type="submission" date="2021-06" db="EMBL/GenBank/DDBJ databases">
        <authorList>
            <person name="Kallberg Y."/>
            <person name="Tangrot J."/>
            <person name="Rosling A."/>
        </authorList>
    </citation>
    <scope>NUCLEOTIDE SEQUENCE [LARGE SCALE GENOMIC DNA]</scope>
    <source>
        <strain evidence="2 3">120-4 pot B 10/14</strain>
    </source>
</reference>
<sequence length="64" mass="6970">VAAFWCFFVSSLLGVAIVVVVSNSVLFRIDIFEADSSLQFCFVGSDVTKLPLFFQEIGSVFGIS</sequence>
<proteinExistence type="predicted"/>
<keyword evidence="1" id="KW-0472">Membrane</keyword>